<dbReference type="GO" id="GO:0005886">
    <property type="term" value="C:plasma membrane"/>
    <property type="evidence" value="ECO:0007669"/>
    <property type="project" value="TreeGrafter"/>
</dbReference>
<feature type="domain" description="Lethal giant larvae (Lgl)-like C-terminal" evidence="2">
    <location>
        <begin position="528"/>
        <end position="924"/>
    </location>
</feature>
<evidence type="ECO:0000259" key="2">
    <source>
        <dbReference type="Pfam" id="PF08596"/>
    </source>
</evidence>
<keyword evidence="4" id="KW-1185">Reference proteome</keyword>
<dbReference type="GO" id="GO:0045159">
    <property type="term" value="F:myosin II binding"/>
    <property type="evidence" value="ECO:0007669"/>
    <property type="project" value="TreeGrafter"/>
</dbReference>
<dbReference type="Pfam" id="PF08596">
    <property type="entry name" value="Lgl_C"/>
    <property type="match status" value="1"/>
</dbReference>
<dbReference type="GO" id="GO:0019905">
    <property type="term" value="F:syntaxin binding"/>
    <property type="evidence" value="ECO:0007669"/>
    <property type="project" value="TreeGrafter"/>
</dbReference>
<dbReference type="EMBL" id="MU853777">
    <property type="protein sequence ID" value="KAK3941997.1"/>
    <property type="molecule type" value="Genomic_DNA"/>
</dbReference>
<evidence type="ECO:0000256" key="1">
    <source>
        <dbReference type="SAM" id="MobiDB-lite"/>
    </source>
</evidence>
<feature type="region of interest" description="Disordered" evidence="1">
    <location>
        <begin position="922"/>
        <end position="957"/>
    </location>
</feature>
<dbReference type="PANTHER" id="PTHR10241:SF25">
    <property type="entry name" value="TOMOSYN, ISOFORM C"/>
    <property type="match status" value="1"/>
</dbReference>
<dbReference type="GO" id="GO:0006887">
    <property type="term" value="P:exocytosis"/>
    <property type="evidence" value="ECO:0007669"/>
    <property type="project" value="TreeGrafter"/>
</dbReference>
<dbReference type="InterPro" id="IPR011047">
    <property type="entry name" value="Quinoprotein_ADH-like_sf"/>
</dbReference>
<dbReference type="InterPro" id="IPR013905">
    <property type="entry name" value="Lgl_C_dom"/>
</dbReference>
<evidence type="ECO:0000313" key="3">
    <source>
        <dbReference type="EMBL" id="KAK3941997.1"/>
    </source>
</evidence>
<comment type="caution">
    <text evidence="3">The sequence shown here is derived from an EMBL/GenBank/DDBJ whole genome shotgun (WGS) entry which is preliminary data.</text>
</comment>
<sequence>MASFLRAKQAGVAKDLSGGILPDLFTPEEQARYGINSQISCIAYEPVQSLLAIGTNESQFGSGKIYVFGQSRVQKFFTPQTPRIPGITGGGGGVSGGASIRQLAFVANRLISRDSKSEIAIWNLNTGEQIARHVYAGAVVMVTDPMLDWAFIGTTGQEIFAYDLDRERATHTFRLPNFWKNKDPHAMGMAIVDMQLHPRDIGQLLIGYTHGAVIYSFKQNAPIKYFEYVLPPGAPGGNGEGLVVGGKGDRRPRLTHATWHPTGTFICTCHDDGSMVFWDPRDGRVVAARSLYHTRVNERGKGGQPAVMDPYTKVVWCCKETKPDDTALLIAGGHTTDDPDRGKLTFLDLGPTPIYATSSWDVLTNHFEGKTKKTLEVPPGAAVLDFCLTPRNSPYYNGAQDPLAILATLSSGELITLSFPSGYPISPTNMLHPSLSFVHPFVTSFKVATLDRAQWLGMVEKRRQGELLVKGGAEAGRTMRRYEGRNIIQVAHADSVVRIWDLGHTDLIENPAQLQVDIPRALDRMEDVEITAMDMAEETGEFAAGTRTGEVVIYRWGGNPYFGKEGERKPIPPNPGGLSNIASRSEPTLQEGLEPFVLYEMMQGPVTVVSVSDVGFVAVGSELGFFSIIDLRGPSIIFQGNTVDFVKTDKRSSFLKHKEKETIPEWPTVIEFGVMTLEGDSYSSIACFVGTNLGHVATFKLLPQGQGYTTKPAGVTKMDDKVIAICPIVADTGHAAVATGSVIAGLRAGKMVNGILVAVTQSEIRIFKPATNKGASRSIDNGGVQVISAMVTETGSNLSTETGGTVALVTVLNDRTTKAYSLPGLKEIGSGKLSMLDASKISDAVVARTGDIIGWVGPSEMTVVSTWKATGKGLQNSEDILINTELAIPPRPTISNVQWLSGTQYVSPTDLDLLIGGPDRPPSKRMLAAAAAEERQARGLGPAAGGAGSARAGSSQEGWGDYLTRQLNERTERLNILGDSGDKLQDASAGWAESASKYVNKQKRNMLLGGIKKSFLG</sequence>
<gene>
    <name evidence="3" type="ORF">QBC46DRAFT_428194</name>
</gene>
<dbReference type="AlphaFoldDB" id="A0AAN6NE00"/>
<dbReference type="CDD" id="cd15873">
    <property type="entry name" value="R-SNARE_STXBP5_6"/>
    <property type="match status" value="1"/>
</dbReference>
<proteinExistence type="predicted"/>
<reference evidence="4" key="1">
    <citation type="journal article" date="2023" name="Mol. Phylogenet. Evol.">
        <title>Genome-scale phylogeny and comparative genomics of the fungal order Sordariales.</title>
        <authorList>
            <person name="Hensen N."/>
            <person name="Bonometti L."/>
            <person name="Westerberg I."/>
            <person name="Brannstrom I.O."/>
            <person name="Guillou S."/>
            <person name="Cros-Aarteil S."/>
            <person name="Calhoun S."/>
            <person name="Haridas S."/>
            <person name="Kuo A."/>
            <person name="Mondo S."/>
            <person name="Pangilinan J."/>
            <person name="Riley R."/>
            <person name="LaButti K."/>
            <person name="Andreopoulos B."/>
            <person name="Lipzen A."/>
            <person name="Chen C."/>
            <person name="Yan M."/>
            <person name="Daum C."/>
            <person name="Ng V."/>
            <person name="Clum A."/>
            <person name="Steindorff A."/>
            <person name="Ohm R.A."/>
            <person name="Martin F."/>
            <person name="Silar P."/>
            <person name="Natvig D.O."/>
            <person name="Lalanne C."/>
            <person name="Gautier V."/>
            <person name="Ament-Velasquez S.L."/>
            <person name="Kruys A."/>
            <person name="Hutchinson M.I."/>
            <person name="Powell A.J."/>
            <person name="Barry K."/>
            <person name="Miller A.N."/>
            <person name="Grigoriev I.V."/>
            <person name="Debuchy R."/>
            <person name="Gladieux P."/>
            <person name="Hiltunen Thoren M."/>
            <person name="Johannesson H."/>
        </authorList>
    </citation>
    <scope>NUCLEOTIDE SEQUENCE [LARGE SCALE GENOMIC DNA]</scope>
    <source>
        <strain evidence="4">CBS 340.73</strain>
    </source>
</reference>
<dbReference type="GO" id="GO:0005096">
    <property type="term" value="F:GTPase activator activity"/>
    <property type="evidence" value="ECO:0007669"/>
    <property type="project" value="TreeGrafter"/>
</dbReference>
<evidence type="ECO:0000313" key="4">
    <source>
        <dbReference type="Proteomes" id="UP001303473"/>
    </source>
</evidence>
<accession>A0AAN6NE00</accession>
<name>A0AAN6NE00_9PEZI</name>
<dbReference type="PANTHER" id="PTHR10241">
    <property type="entry name" value="LETHAL 2 GIANT LARVAE PROTEIN"/>
    <property type="match status" value="1"/>
</dbReference>
<dbReference type="InterPro" id="IPR015943">
    <property type="entry name" value="WD40/YVTN_repeat-like_dom_sf"/>
</dbReference>
<dbReference type="InterPro" id="IPR036322">
    <property type="entry name" value="WD40_repeat_dom_sf"/>
</dbReference>
<dbReference type="GO" id="GO:0005737">
    <property type="term" value="C:cytoplasm"/>
    <property type="evidence" value="ECO:0007669"/>
    <property type="project" value="TreeGrafter"/>
</dbReference>
<dbReference type="SUPFAM" id="SSF50998">
    <property type="entry name" value="Quinoprotein alcohol dehydrogenase-like"/>
    <property type="match status" value="1"/>
</dbReference>
<organism evidence="3 4">
    <name type="scientific">Diplogelasinospora grovesii</name>
    <dbReference type="NCBI Taxonomy" id="303347"/>
    <lineage>
        <taxon>Eukaryota</taxon>
        <taxon>Fungi</taxon>
        <taxon>Dikarya</taxon>
        <taxon>Ascomycota</taxon>
        <taxon>Pezizomycotina</taxon>
        <taxon>Sordariomycetes</taxon>
        <taxon>Sordariomycetidae</taxon>
        <taxon>Sordariales</taxon>
        <taxon>Diplogelasinosporaceae</taxon>
        <taxon>Diplogelasinospora</taxon>
    </lineage>
</organism>
<dbReference type="SUPFAM" id="SSF50978">
    <property type="entry name" value="WD40 repeat-like"/>
    <property type="match status" value="1"/>
</dbReference>
<dbReference type="Gene3D" id="2.130.10.10">
    <property type="entry name" value="YVTN repeat-like/Quinoprotein amine dehydrogenase"/>
    <property type="match status" value="2"/>
</dbReference>
<protein>
    <submittedName>
        <fullName evidence="3">Lethal giant larvae like, C-terminal-domain-containing protein</fullName>
    </submittedName>
</protein>
<dbReference type="GO" id="GO:0006893">
    <property type="term" value="P:Golgi to plasma membrane transport"/>
    <property type="evidence" value="ECO:0007669"/>
    <property type="project" value="TreeGrafter"/>
</dbReference>
<dbReference type="Proteomes" id="UP001303473">
    <property type="component" value="Unassembled WGS sequence"/>
</dbReference>